<feature type="compositionally biased region" description="Basic and acidic residues" evidence="1">
    <location>
        <begin position="99"/>
        <end position="124"/>
    </location>
</feature>
<protein>
    <submittedName>
        <fullName evidence="2">Uncharacterized protein</fullName>
    </submittedName>
</protein>
<proteinExistence type="predicted"/>
<dbReference type="EMBL" id="BGZK01000999">
    <property type="protein sequence ID" value="GBP68050.1"/>
    <property type="molecule type" value="Genomic_DNA"/>
</dbReference>
<organism evidence="2 3">
    <name type="scientific">Eumeta variegata</name>
    <name type="common">Bagworm moth</name>
    <name type="synonym">Eumeta japonica</name>
    <dbReference type="NCBI Taxonomy" id="151549"/>
    <lineage>
        <taxon>Eukaryota</taxon>
        <taxon>Metazoa</taxon>
        <taxon>Ecdysozoa</taxon>
        <taxon>Arthropoda</taxon>
        <taxon>Hexapoda</taxon>
        <taxon>Insecta</taxon>
        <taxon>Pterygota</taxon>
        <taxon>Neoptera</taxon>
        <taxon>Endopterygota</taxon>
        <taxon>Lepidoptera</taxon>
        <taxon>Glossata</taxon>
        <taxon>Ditrysia</taxon>
        <taxon>Tineoidea</taxon>
        <taxon>Psychidae</taxon>
        <taxon>Oiketicinae</taxon>
        <taxon>Eumeta</taxon>
    </lineage>
</organism>
<dbReference type="Proteomes" id="UP000299102">
    <property type="component" value="Unassembled WGS sequence"/>
</dbReference>
<evidence type="ECO:0000313" key="3">
    <source>
        <dbReference type="Proteomes" id="UP000299102"/>
    </source>
</evidence>
<evidence type="ECO:0000256" key="1">
    <source>
        <dbReference type="SAM" id="MobiDB-lite"/>
    </source>
</evidence>
<accession>A0A4C1XXX8</accession>
<keyword evidence="3" id="KW-1185">Reference proteome</keyword>
<reference evidence="2 3" key="1">
    <citation type="journal article" date="2019" name="Commun. Biol.">
        <title>The bagworm genome reveals a unique fibroin gene that provides high tensile strength.</title>
        <authorList>
            <person name="Kono N."/>
            <person name="Nakamura H."/>
            <person name="Ohtoshi R."/>
            <person name="Tomita M."/>
            <person name="Numata K."/>
            <person name="Arakawa K."/>
        </authorList>
    </citation>
    <scope>NUCLEOTIDE SEQUENCE [LARGE SCALE GENOMIC DNA]</scope>
</reference>
<gene>
    <name evidence="2" type="ORF">EVAR_104010_1</name>
</gene>
<evidence type="ECO:0000313" key="2">
    <source>
        <dbReference type="EMBL" id="GBP68050.1"/>
    </source>
</evidence>
<comment type="caution">
    <text evidence="2">The sequence shown here is derived from an EMBL/GenBank/DDBJ whole genome shotgun (WGS) entry which is preliminary data.</text>
</comment>
<dbReference type="AlphaFoldDB" id="A0A4C1XXX8"/>
<name>A0A4C1XXX8_EUMVA</name>
<sequence>MYAMCPLDRILAGSSADWLWTDSFGRRSPVAGGSGGSGGARGARDDRCSPIPRAVRTLLLTTSPRAIKDFFHKTLLVRSVTFLLAFMREEFISQPGRITRLERRGGRDGRGGRDASRSRPAELK</sequence>
<feature type="region of interest" description="Disordered" evidence="1">
    <location>
        <begin position="97"/>
        <end position="124"/>
    </location>
</feature>